<dbReference type="InterPro" id="IPR029061">
    <property type="entry name" value="THDP-binding"/>
</dbReference>
<evidence type="ECO:0000259" key="4">
    <source>
        <dbReference type="Pfam" id="PF00676"/>
    </source>
</evidence>
<organism evidence="5 6">
    <name type="scientific">Balneatrix alpica</name>
    <dbReference type="NCBI Taxonomy" id="75684"/>
    <lineage>
        <taxon>Bacteria</taxon>
        <taxon>Pseudomonadati</taxon>
        <taxon>Pseudomonadota</taxon>
        <taxon>Gammaproteobacteria</taxon>
        <taxon>Oceanospirillales</taxon>
        <taxon>Balneatrichaceae</taxon>
        <taxon>Balneatrix</taxon>
    </lineage>
</organism>
<evidence type="ECO:0000256" key="1">
    <source>
        <dbReference type="ARBA" id="ARBA00001964"/>
    </source>
</evidence>
<dbReference type="SUPFAM" id="SSF52518">
    <property type="entry name" value="Thiamin diphosphate-binding fold (THDP-binding)"/>
    <property type="match status" value="1"/>
</dbReference>
<keyword evidence="3" id="KW-0786">Thiamine pyrophosphate</keyword>
<dbReference type="PANTHER" id="PTHR11516:SF60">
    <property type="entry name" value="PYRUVATE DEHYDROGENASE E1 COMPONENT SUBUNIT ALPHA"/>
    <property type="match status" value="1"/>
</dbReference>
<accession>A0ABV5ZEA9</accession>
<dbReference type="RefSeq" id="WP_081414398.1">
    <property type="nucleotide sequence ID" value="NZ_JBHLZN010000005.1"/>
</dbReference>
<evidence type="ECO:0000313" key="6">
    <source>
        <dbReference type="Proteomes" id="UP001589628"/>
    </source>
</evidence>
<dbReference type="EMBL" id="JBHLZN010000005">
    <property type="protein sequence ID" value="MFB9887618.1"/>
    <property type="molecule type" value="Genomic_DNA"/>
</dbReference>
<keyword evidence="6" id="KW-1185">Reference proteome</keyword>
<dbReference type="InterPro" id="IPR050642">
    <property type="entry name" value="PDH_E1_Alpha_Subunit"/>
</dbReference>
<gene>
    <name evidence="5" type="ORF">ACFFLH_14445</name>
</gene>
<dbReference type="Proteomes" id="UP001589628">
    <property type="component" value="Unassembled WGS sequence"/>
</dbReference>
<dbReference type="CDD" id="cd02000">
    <property type="entry name" value="TPP_E1_PDC_ADC_BCADC"/>
    <property type="match status" value="1"/>
</dbReference>
<dbReference type="Gene3D" id="3.40.50.970">
    <property type="match status" value="1"/>
</dbReference>
<dbReference type="InterPro" id="IPR001017">
    <property type="entry name" value="DH_E1"/>
</dbReference>
<sequence>MTQPALSLIPSDNHAGLLRMLYLIREVEEEIARRYPEGKMRCPTHLSIGQEGVPAVMSVLLNQQDLAVSTHRSHAHYLAKGGDLTAMLAEIYGRVGGCSGGRGGSMHLIDERVGFKGSTAIVGNTIPIGVGLGLALKMQQAESQVAVVYLGDGAIEEGAFYEAANFAVVQKLPVLFVCENNLYSVYSSLQVRQPQDRKIAELAAALGLKSAAGDGNDLPGCYATIAPLLAQVRAGQGPALVELATYRWREHCGPHYDNDLGYRSENEFLQWRARDPLSLFEQRLQQEGQWRMEDCLKLRVEVQLQVQQAFADAESQPYPASTEAYTQVYRENLNG</sequence>
<evidence type="ECO:0000256" key="3">
    <source>
        <dbReference type="ARBA" id="ARBA00023052"/>
    </source>
</evidence>
<feature type="domain" description="Dehydrogenase E1 component" evidence="4">
    <location>
        <begin position="21"/>
        <end position="320"/>
    </location>
</feature>
<keyword evidence="2" id="KW-0560">Oxidoreductase</keyword>
<reference evidence="5 6" key="1">
    <citation type="submission" date="2024-09" db="EMBL/GenBank/DDBJ databases">
        <authorList>
            <person name="Sun Q."/>
            <person name="Mori K."/>
        </authorList>
    </citation>
    <scope>NUCLEOTIDE SEQUENCE [LARGE SCALE GENOMIC DNA]</scope>
    <source>
        <strain evidence="5 6">ATCC 51285</strain>
    </source>
</reference>
<comment type="caution">
    <text evidence="5">The sequence shown here is derived from an EMBL/GenBank/DDBJ whole genome shotgun (WGS) entry which is preliminary data.</text>
</comment>
<evidence type="ECO:0000256" key="2">
    <source>
        <dbReference type="ARBA" id="ARBA00023002"/>
    </source>
</evidence>
<dbReference type="Pfam" id="PF00676">
    <property type="entry name" value="E1_dh"/>
    <property type="match status" value="1"/>
</dbReference>
<proteinExistence type="predicted"/>
<protein>
    <submittedName>
        <fullName evidence="5">Thiamine pyrophosphate-dependent dehydrogenase E1 component subunit alpha</fullName>
    </submittedName>
</protein>
<comment type="cofactor">
    <cofactor evidence="1">
        <name>thiamine diphosphate</name>
        <dbReference type="ChEBI" id="CHEBI:58937"/>
    </cofactor>
</comment>
<dbReference type="PANTHER" id="PTHR11516">
    <property type="entry name" value="PYRUVATE DEHYDROGENASE E1 COMPONENT, ALPHA SUBUNIT BACTERIAL AND ORGANELLAR"/>
    <property type="match status" value="1"/>
</dbReference>
<evidence type="ECO:0000313" key="5">
    <source>
        <dbReference type="EMBL" id="MFB9887618.1"/>
    </source>
</evidence>
<name>A0ABV5ZEA9_9GAMM</name>